<keyword evidence="1" id="KW-0238">DNA-binding</keyword>
<dbReference type="SUPFAM" id="SSF51182">
    <property type="entry name" value="RmlC-like cupins"/>
    <property type="match status" value="1"/>
</dbReference>
<dbReference type="InterPro" id="IPR001387">
    <property type="entry name" value="Cro/C1-type_HTH"/>
</dbReference>
<dbReference type="Pfam" id="PF01381">
    <property type="entry name" value="HTH_3"/>
    <property type="match status" value="1"/>
</dbReference>
<dbReference type="SMART" id="SM00530">
    <property type="entry name" value="HTH_XRE"/>
    <property type="match status" value="1"/>
</dbReference>
<proteinExistence type="predicted"/>
<evidence type="ECO:0000259" key="2">
    <source>
        <dbReference type="PROSITE" id="PS50943"/>
    </source>
</evidence>
<keyword evidence="4" id="KW-1185">Reference proteome</keyword>
<dbReference type="PROSITE" id="PS50943">
    <property type="entry name" value="HTH_CROC1"/>
    <property type="match status" value="1"/>
</dbReference>
<evidence type="ECO:0000256" key="1">
    <source>
        <dbReference type="ARBA" id="ARBA00023125"/>
    </source>
</evidence>
<sequence length="225" mass="23660">MPVAWSHLAAPDKMVHYAVHYRALMDENATALAAVIGARVKKERQSRRWTLDQLAKGAGVSRRAVVNVEQGTANPSVGTLLRISDALGIGLPALVESPGPKPVKVTRRGEGAALWTSESGGRGVLVAGTEPPDVLELWDWTLGPGDRHVSEAHTTGTKELVQVQEGTITVEVADQSVTLDADDAVAFPGDVEHSYSNPGKQPARFSLAVFEPGVGATSRAGASDA</sequence>
<evidence type="ECO:0000313" key="4">
    <source>
        <dbReference type="Proteomes" id="UP001500307"/>
    </source>
</evidence>
<dbReference type="EMBL" id="BAABGU010000012">
    <property type="protein sequence ID" value="GAA4569599.1"/>
    <property type="molecule type" value="Genomic_DNA"/>
</dbReference>
<dbReference type="Gene3D" id="1.10.260.40">
    <property type="entry name" value="lambda repressor-like DNA-binding domains"/>
    <property type="match status" value="1"/>
</dbReference>
<dbReference type="InterPro" id="IPR014710">
    <property type="entry name" value="RmlC-like_jellyroll"/>
</dbReference>
<dbReference type="InterPro" id="IPR010982">
    <property type="entry name" value="Lambda_DNA-bd_dom_sf"/>
</dbReference>
<comment type="caution">
    <text evidence="3">The sequence shown here is derived from an EMBL/GenBank/DDBJ whole genome shotgun (WGS) entry which is preliminary data.</text>
</comment>
<gene>
    <name evidence="3" type="ORF">GCM10023176_26560</name>
</gene>
<protein>
    <submittedName>
        <fullName evidence="3">Cupin domain-containing protein</fullName>
    </submittedName>
</protein>
<feature type="domain" description="HTH cro/C1-type" evidence="2">
    <location>
        <begin position="40"/>
        <end position="94"/>
    </location>
</feature>
<reference evidence="4" key="1">
    <citation type="journal article" date="2019" name="Int. J. Syst. Evol. Microbiol.">
        <title>The Global Catalogue of Microorganisms (GCM) 10K type strain sequencing project: providing services to taxonomists for standard genome sequencing and annotation.</title>
        <authorList>
            <consortium name="The Broad Institute Genomics Platform"/>
            <consortium name="The Broad Institute Genome Sequencing Center for Infectious Disease"/>
            <person name="Wu L."/>
            <person name="Ma J."/>
        </authorList>
    </citation>
    <scope>NUCLEOTIDE SEQUENCE [LARGE SCALE GENOMIC DNA]</scope>
    <source>
        <strain evidence="4">JCM 3175</strain>
    </source>
</reference>
<dbReference type="PANTHER" id="PTHR46797">
    <property type="entry name" value="HTH-TYPE TRANSCRIPTIONAL REGULATOR"/>
    <property type="match status" value="1"/>
</dbReference>
<evidence type="ECO:0000313" key="3">
    <source>
        <dbReference type="EMBL" id="GAA4569599.1"/>
    </source>
</evidence>
<dbReference type="CDD" id="cd02209">
    <property type="entry name" value="cupin_XRE_C"/>
    <property type="match status" value="1"/>
</dbReference>
<dbReference type="Proteomes" id="UP001500307">
    <property type="component" value="Unassembled WGS sequence"/>
</dbReference>
<name>A0ABP8SJQ0_9ACTN</name>
<accession>A0ABP8SJQ0</accession>
<organism evidence="3 4">
    <name type="scientific">Micromonospora coerulea</name>
    <dbReference type="NCBI Taxonomy" id="47856"/>
    <lineage>
        <taxon>Bacteria</taxon>
        <taxon>Bacillati</taxon>
        <taxon>Actinomycetota</taxon>
        <taxon>Actinomycetes</taxon>
        <taxon>Micromonosporales</taxon>
        <taxon>Micromonosporaceae</taxon>
        <taxon>Micromonospora</taxon>
    </lineage>
</organism>
<dbReference type="Gene3D" id="2.60.120.10">
    <property type="entry name" value="Jelly Rolls"/>
    <property type="match status" value="1"/>
</dbReference>
<dbReference type="CDD" id="cd00093">
    <property type="entry name" value="HTH_XRE"/>
    <property type="match status" value="1"/>
</dbReference>
<dbReference type="InterPro" id="IPR011051">
    <property type="entry name" value="RmlC_Cupin_sf"/>
</dbReference>
<dbReference type="InterPro" id="IPR013096">
    <property type="entry name" value="Cupin_2"/>
</dbReference>
<dbReference type="Pfam" id="PF07883">
    <property type="entry name" value="Cupin_2"/>
    <property type="match status" value="1"/>
</dbReference>
<dbReference type="SUPFAM" id="SSF47413">
    <property type="entry name" value="lambda repressor-like DNA-binding domains"/>
    <property type="match status" value="1"/>
</dbReference>
<dbReference type="InterPro" id="IPR050807">
    <property type="entry name" value="TransReg_Diox_bact_type"/>
</dbReference>
<dbReference type="PANTHER" id="PTHR46797:SF1">
    <property type="entry name" value="METHYLPHOSPHONATE SYNTHASE"/>
    <property type="match status" value="1"/>
</dbReference>